<accession>A6NQS6</accession>
<name>A6NQS6_9FIRM</name>
<reference evidence="1 2" key="1">
    <citation type="submission" date="2007-04" db="EMBL/GenBank/DDBJ databases">
        <authorList>
            <person name="Fulton L."/>
            <person name="Clifton S."/>
            <person name="Fulton B."/>
            <person name="Xu J."/>
            <person name="Minx P."/>
            <person name="Pepin K.H."/>
            <person name="Johnson M."/>
            <person name="Thiruvilangam P."/>
            <person name="Bhonagiri V."/>
            <person name="Nash W.E."/>
            <person name="Mardis E.R."/>
            <person name="Wilson R.K."/>
        </authorList>
    </citation>
    <scope>NUCLEOTIDE SEQUENCE [LARGE SCALE GENOMIC DNA]</scope>
    <source>
        <strain evidence="1 2">ATCC 29799</strain>
    </source>
</reference>
<gene>
    <name evidence="1" type="ORF">BACCAP_00547</name>
</gene>
<evidence type="ECO:0000313" key="1">
    <source>
        <dbReference type="EMBL" id="EDN01422.1"/>
    </source>
</evidence>
<dbReference type="STRING" id="411467.BACCAP_00547"/>
<dbReference type="AlphaFoldDB" id="A6NQS6"/>
<protein>
    <submittedName>
        <fullName evidence="1">Uncharacterized protein</fullName>
    </submittedName>
</protein>
<proteinExistence type="predicted"/>
<sequence length="41" mass="4863">MFPLFRPKTFPYGSKWFAIPRNLSYTSFIWSVRTVSSSPDF</sequence>
<keyword evidence="2" id="KW-1185">Reference proteome</keyword>
<organism evidence="1 2">
    <name type="scientific">Pseudoflavonifractor capillosus ATCC 29799</name>
    <dbReference type="NCBI Taxonomy" id="411467"/>
    <lineage>
        <taxon>Bacteria</taxon>
        <taxon>Bacillati</taxon>
        <taxon>Bacillota</taxon>
        <taxon>Clostridia</taxon>
        <taxon>Eubacteriales</taxon>
        <taxon>Oscillospiraceae</taxon>
        <taxon>Pseudoflavonifractor</taxon>
    </lineage>
</organism>
<reference evidence="1 2" key="2">
    <citation type="submission" date="2007-06" db="EMBL/GenBank/DDBJ databases">
        <title>Draft genome sequence of Pseudoflavonifractor capillosus ATCC 29799.</title>
        <authorList>
            <person name="Sudarsanam P."/>
            <person name="Ley R."/>
            <person name="Guruge J."/>
            <person name="Turnbaugh P.J."/>
            <person name="Mahowald M."/>
            <person name="Liep D."/>
            <person name="Gordon J."/>
        </authorList>
    </citation>
    <scope>NUCLEOTIDE SEQUENCE [LARGE SCALE GENOMIC DNA]</scope>
    <source>
        <strain evidence="1 2">ATCC 29799</strain>
    </source>
</reference>
<dbReference type="EMBL" id="AAXG02000005">
    <property type="protein sequence ID" value="EDN01422.1"/>
    <property type="molecule type" value="Genomic_DNA"/>
</dbReference>
<dbReference type="Proteomes" id="UP000003639">
    <property type="component" value="Unassembled WGS sequence"/>
</dbReference>
<evidence type="ECO:0000313" key="2">
    <source>
        <dbReference type="Proteomes" id="UP000003639"/>
    </source>
</evidence>
<comment type="caution">
    <text evidence="1">The sequence shown here is derived from an EMBL/GenBank/DDBJ whole genome shotgun (WGS) entry which is preliminary data.</text>
</comment>